<dbReference type="InterPro" id="IPR027283">
    <property type="entry name" value="YerD"/>
</dbReference>
<reference evidence="5 6" key="1">
    <citation type="journal article" date="2019" name="Int. J. Syst. Evol. Microbiol.">
        <title>The Global Catalogue of Microorganisms (GCM) 10K type strain sequencing project: providing services to taxonomists for standard genome sequencing and annotation.</title>
        <authorList>
            <consortium name="The Broad Institute Genomics Platform"/>
            <consortium name="The Broad Institute Genome Sequencing Center for Infectious Disease"/>
            <person name="Wu L."/>
            <person name="Ma J."/>
        </authorList>
    </citation>
    <scope>NUCLEOTIDE SEQUENCE [LARGE SCALE GENOMIC DNA]</scope>
    <source>
        <strain evidence="5 6">JCM 13476</strain>
    </source>
</reference>
<dbReference type="CDD" id="cd02808">
    <property type="entry name" value="GltS_FMN"/>
    <property type="match status" value="1"/>
</dbReference>
<evidence type="ECO:0000313" key="5">
    <source>
        <dbReference type="EMBL" id="GAA0396152.1"/>
    </source>
</evidence>
<dbReference type="PANTHER" id="PTHR43819">
    <property type="entry name" value="ARCHAEAL-TYPE GLUTAMATE SYNTHASE [NADPH]"/>
    <property type="match status" value="1"/>
</dbReference>
<dbReference type="Proteomes" id="UP001500791">
    <property type="component" value="Unassembled WGS sequence"/>
</dbReference>
<evidence type="ECO:0000256" key="1">
    <source>
        <dbReference type="ARBA" id="ARBA00009716"/>
    </source>
</evidence>
<dbReference type="PIRSF" id="PIRSF500060">
    <property type="entry name" value="UCP500060"/>
    <property type="match status" value="1"/>
</dbReference>
<dbReference type="InterPro" id="IPR002932">
    <property type="entry name" value="Glu_synthdom"/>
</dbReference>
<evidence type="ECO:0000256" key="2">
    <source>
        <dbReference type="PIRNR" id="PIRNR006429"/>
    </source>
</evidence>
<evidence type="ECO:0000259" key="4">
    <source>
        <dbReference type="Pfam" id="PF01645"/>
    </source>
</evidence>
<evidence type="ECO:0000256" key="3">
    <source>
        <dbReference type="SAM" id="Phobius"/>
    </source>
</evidence>
<dbReference type="EMBL" id="BAAAEJ010000008">
    <property type="protein sequence ID" value="GAA0396152.1"/>
    <property type="molecule type" value="Genomic_DNA"/>
</dbReference>
<feature type="domain" description="Glutamate synthase" evidence="4">
    <location>
        <begin position="154"/>
        <end position="472"/>
    </location>
</feature>
<comment type="similarity">
    <text evidence="1 2">Belongs to the glutamate synthase family.</text>
</comment>
<sequence length="544" mass="59442">MKISRFTVLAIFVVLTLGLLVGLMLEHRLWPLTLLSVAITALGFYDLIQTRHSVLRNYPVIGHFRWLIEAIRPELRQYLFEADNEATPYSRSQRSLVYARAKGESSERAFGTLLDVYSERYEFIAPSMRPAPVADLSTMRVTIGGPQCKQPYSASLFNISAMSFGSLSANAIRALNQGAKAGNFYHDTGEGGISSYHREAGGDIVWEIGSGYFGCRTLDGKFDPERFVQNASSPQVKMIEIKMSQGAKPGHGGILPGPKVTPEIAEIRGVPVGQDCVSPAYHTAFSTPVEMMQFIQQLRELSGGKPVGFKLCIGHPWEFMGIVKAMLETGILPDFIVVDGAEGGTGAAPLEFANHIGTPLREGLLLVHNTLVGAGLREHIKVGVAGKVISAFDIASLLAMGADWTNAARGYMFALGCIQSLVCNTNKCPTGIATQDHSRQRALVVPDKATRVATYHNSTLHALAEMLAAAGIARPQDLGPQHLVRRISQSEIRLYSQIHTYLKPGELLEQGEQHPFYGLSWKLADAHSFTAEKGYTAFNELELR</sequence>
<dbReference type="PIRSF" id="PIRSF006429">
    <property type="entry name" value="GOGAT_lg_2"/>
    <property type="match status" value="1"/>
</dbReference>
<dbReference type="RefSeq" id="WP_167177966.1">
    <property type="nucleotide sequence ID" value="NZ_BAAAEJ010000008.1"/>
</dbReference>
<name>A0ABN0YIM6_9CAUL</name>
<dbReference type="Gene3D" id="3.20.20.70">
    <property type="entry name" value="Aldolase class I"/>
    <property type="match status" value="1"/>
</dbReference>
<keyword evidence="3" id="KW-1133">Transmembrane helix</keyword>
<accession>A0ABN0YIM6</accession>
<comment type="caution">
    <text evidence="5">The sequence shown here is derived from an EMBL/GenBank/DDBJ whole genome shotgun (WGS) entry which is preliminary data.</text>
</comment>
<feature type="transmembrane region" description="Helical" evidence="3">
    <location>
        <begin position="7"/>
        <end position="24"/>
    </location>
</feature>
<dbReference type="PANTHER" id="PTHR43819:SF1">
    <property type="entry name" value="ARCHAEAL-TYPE GLUTAMATE SYNTHASE [NADPH]"/>
    <property type="match status" value="1"/>
</dbReference>
<gene>
    <name evidence="5" type="ORF">GCM10009093_23430</name>
</gene>
<dbReference type="SUPFAM" id="SSF51395">
    <property type="entry name" value="FMN-linked oxidoreductases"/>
    <property type="match status" value="1"/>
</dbReference>
<dbReference type="InterPro" id="IPR013785">
    <property type="entry name" value="Aldolase_TIM"/>
</dbReference>
<keyword evidence="6" id="KW-1185">Reference proteome</keyword>
<keyword evidence="3" id="KW-0472">Membrane</keyword>
<organism evidence="5 6">
    <name type="scientific">Brevundimonas terrae</name>
    <dbReference type="NCBI Taxonomy" id="363631"/>
    <lineage>
        <taxon>Bacteria</taxon>
        <taxon>Pseudomonadati</taxon>
        <taxon>Pseudomonadota</taxon>
        <taxon>Alphaproteobacteria</taxon>
        <taxon>Caulobacterales</taxon>
        <taxon>Caulobacteraceae</taxon>
        <taxon>Brevundimonas</taxon>
    </lineage>
</organism>
<dbReference type="InterPro" id="IPR024188">
    <property type="entry name" value="GltB"/>
</dbReference>
<dbReference type="Pfam" id="PF01645">
    <property type="entry name" value="Glu_synthase"/>
    <property type="match status" value="1"/>
</dbReference>
<evidence type="ECO:0000313" key="6">
    <source>
        <dbReference type="Proteomes" id="UP001500791"/>
    </source>
</evidence>
<keyword evidence="3" id="KW-0812">Transmembrane</keyword>
<protein>
    <submittedName>
        <fullName evidence="5">FMN-binding glutamate synthase family protein</fullName>
    </submittedName>
</protein>
<proteinExistence type="inferred from homology"/>